<reference evidence="1 2" key="1">
    <citation type="journal article" date="2020" name="Nat. Commun.">
        <title>Genome of Tripterygium wilfordii and identification of cytochrome P450 involved in triptolide biosynthesis.</title>
        <authorList>
            <person name="Tu L."/>
            <person name="Su P."/>
            <person name="Zhang Z."/>
            <person name="Gao L."/>
            <person name="Wang J."/>
            <person name="Hu T."/>
            <person name="Zhou J."/>
            <person name="Zhang Y."/>
            <person name="Zhao Y."/>
            <person name="Liu Y."/>
            <person name="Song Y."/>
            <person name="Tong Y."/>
            <person name="Lu Y."/>
            <person name="Yang J."/>
            <person name="Xu C."/>
            <person name="Jia M."/>
            <person name="Peters R.J."/>
            <person name="Huang L."/>
            <person name="Gao W."/>
        </authorList>
    </citation>
    <scope>NUCLEOTIDE SEQUENCE [LARGE SCALE GENOMIC DNA]</scope>
    <source>
        <strain evidence="2">cv. XIE 37</strain>
        <tissue evidence="1">Leaf</tissue>
    </source>
</reference>
<protein>
    <submittedName>
        <fullName evidence="1">Uncharacterized protein</fullName>
    </submittedName>
</protein>
<organism evidence="1 2">
    <name type="scientific">Tripterygium wilfordii</name>
    <name type="common">Thunder God vine</name>
    <dbReference type="NCBI Taxonomy" id="458696"/>
    <lineage>
        <taxon>Eukaryota</taxon>
        <taxon>Viridiplantae</taxon>
        <taxon>Streptophyta</taxon>
        <taxon>Embryophyta</taxon>
        <taxon>Tracheophyta</taxon>
        <taxon>Spermatophyta</taxon>
        <taxon>Magnoliopsida</taxon>
        <taxon>eudicotyledons</taxon>
        <taxon>Gunneridae</taxon>
        <taxon>Pentapetalae</taxon>
        <taxon>rosids</taxon>
        <taxon>fabids</taxon>
        <taxon>Celastrales</taxon>
        <taxon>Celastraceae</taxon>
        <taxon>Tripterygium</taxon>
    </lineage>
</organism>
<dbReference type="EMBL" id="JAAARO010000001">
    <property type="protein sequence ID" value="KAF5752352.1"/>
    <property type="molecule type" value="Genomic_DNA"/>
</dbReference>
<evidence type="ECO:0000313" key="1">
    <source>
        <dbReference type="EMBL" id="KAF5752352.1"/>
    </source>
</evidence>
<sequence length="129" mass="15198">MRNPHKYCQPHLATQKKIFPIRRKSFGWVLEEGIWVISLLSSIVYCICWESSSKQRKIEENPRDVPFFLSLQFGSDRVPHVKSSMSCFLMIFNHNSLGILGVDLCKWREQVNVTLLSKFWLCMFNTKKN</sequence>
<dbReference type="Proteomes" id="UP000593562">
    <property type="component" value="Unassembled WGS sequence"/>
</dbReference>
<name>A0A7J7E112_TRIWF</name>
<evidence type="ECO:0000313" key="2">
    <source>
        <dbReference type="Proteomes" id="UP000593562"/>
    </source>
</evidence>
<accession>A0A7J7E112</accession>
<dbReference type="AlphaFoldDB" id="A0A7J7E112"/>
<dbReference type="InParanoid" id="A0A7J7E112"/>
<keyword evidence="2" id="KW-1185">Reference proteome</keyword>
<proteinExistence type="predicted"/>
<gene>
    <name evidence="1" type="ORF">HS088_TW01G00260</name>
</gene>
<comment type="caution">
    <text evidence="1">The sequence shown here is derived from an EMBL/GenBank/DDBJ whole genome shotgun (WGS) entry which is preliminary data.</text>
</comment>